<proteinExistence type="predicted"/>
<evidence type="ECO:0000313" key="1">
    <source>
        <dbReference type="EMBL" id="KAJ9659715.1"/>
    </source>
</evidence>
<gene>
    <name evidence="1" type="ORF">H2198_002963</name>
</gene>
<reference evidence="1" key="1">
    <citation type="submission" date="2022-10" db="EMBL/GenBank/DDBJ databases">
        <title>Culturing micro-colonial fungi from biological soil crusts in the Mojave desert and describing Neophaeococcomyces mojavensis, and introducing the new genera and species Taxawa tesnikishii.</title>
        <authorList>
            <person name="Kurbessoian T."/>
            <person name="Stajich J.E."/>
        </authorList>
    </citation>
    <scope>NUCLEOTIDE SEQUENCE</scope>
    <source>
        <strain evidence="1">JES_112</strain>
    </source>
</reference>
<sequence length="525" mass="55935">MSTNPFRQIRAQQDPATSSTHSQFESVTVVSDAGGLRSKELSVDTRGMQQESHARMYKSDIPFAMELLPPSSLDRHVSFASPPVDVTIPAASYPSSPESTRSPPFQHGQTVAPFTPDYRTALRSDPFEDLRQHTSDDHTIRQALPNTPSNTAVEQNGNSIAQHDAVRSTLDRFAAAPRHSHPSAPPVTAHQPSVRQSIDVDAFARLLLTGDHSQNTSAVAAPSTSRSGARVLSDTSSSTDTASLSQNSLFDSTPPNTDETPRSSHDQERDAAIKHVPPPAPAPRRGKSVKAKHGPPLRSANEEIKPQNAQPADQATATKPALPRKPPTPPLARRHSQRTPSIRGEDTAASPSSTEPASPSPSETPRPATRPPPPPPTTRRQASDTGRRPSFDLAPTIEEPADAGDHPSISSRKSSDGRPPPIPSRNSSVSVKRASLGLMNPPPLPPPRRGRGSSRSSIDSFRPSLATLVGDENSTQQGQVRGSGDFQESGSGNKDAATLNSLSATNILAELANLQREVDAARRGA</sequence>
<accession>A0ACC3ACM8</accession>
<dbReference type="EMBL" id="JAPDRQ010000037">
    <property type="protein sequence ID" value="KAJ9659715.1"/>
    <property type="molecule type" value="Genomic_DNA"/>
</dbReference>
<name>A0ACC3ACM8_9EURO</name>
<comment type="caution">
    <text evidence="1">The sequence shown here is derived from an EMBL/GenBank/DDBJ whole genome shotgun (WGS) entry which is preliminary data.</text>
</comment>
<organism evidence="1 2">
    <name type="scientific">Neophaeococcomyces mojaviensis</name>
    <dbReference type="NCBI Taxonomy" id="3383035"/>
    <lineage>
        <taxon>Eukaryota</taxon>
        <taxon>Fungi</taxon>
        <taxon>Dikarya</taxon>
        <taxon>Ascomycota</taxon>
        <taxon>Pezizomycotina</taxon>
        <taxon>Eurotiomycetes</taxon>
        <taxon>Chaetothyriomycetidae</taxon>
        <taxon>Chaetothyriales</taxon>
        <taxon>Chaetothyriales incertae sedis</taxon>
        <taxon>Neophaeococcomyces</taxon>
    </lineage>
</organism>
<keyword evidence="2" id="KW-1185">Reference proteome</keyword>
<protein>
    <submittedName>
        <fullName evidence="1">Uncharacterized protein</fullName>
    </submittedName>
</protein>
<dbReference type="Proteomes" id="UP001172386">
    <property type="component" value="Unassembled WGS sequence"/>
</dbReference>
<evidence type="ECO:0000313" key="2">
    <source>
        <dbReference type="Proteomes" id="UP001172386"/>
    </source>
</evidence>